<dbReference type="Gene3D" id="3.10.20.90">
    <property type="entry name" value="Phosphatidylinositol 3-kinase Catalytic Subunit, Chain A, domain 1"/>
    <property type="match status" value="1"/>
</dbReference>
<dbReference type="InterPro" id="IPR019954">
    <property type="entry name" value="Ubiquitin_CS"/>
</dbReference>
<protein>
    <recommendedName>
        <fullName evidence="6">Ubiquitin carboxyl-terminal hydrolase</fullName>
        <ecNumber evidence="6">3.4.19.12</ecNumber>
    </recommendedName>
</protein>
<evidence type="ECO:0000256" key="4">
    <source>
        <dbReference type="ARBA" id="ARBA00022801"/>
    </source>
</evidence>
<dbReference type="Pfam" id="PF00240">
    <property type="entry name" value="ubiquitin"/>
    <property type="match status" value="1"/>
</dbReference>
<dbReference type="PANTHER" id="PTHR43982:SF1">
    <property type="entry name" value="UBIQUITIN CARBOXYL-TERMINAL HYDROLASE 14"/>
    <property type="match status" value="1"/>
</dbReference>
<dbReference type="PROSITE" id="PS00973">
    <property type="entry name" value="USP_2"/>
    <property type="match status" value="1"/>
</dbReference>
<keyword evidence="10" id="KW-1185">Reference proteome</keyword>
<evidence type="ECO:0000259" key="8">
    <source>
        <dbReference type="PROSITE" id="PS50235"/>
    </source>
</evidence>
<feature type="domain" description="USP" evidence="8">
    <location>
        <begin position="101"/>
        <end position="495"/>
    </location>
</feature>
<dbReference type="CDD" id="cd02657">
    <property type="entry name" value="Peptidase_C19A"/>
    <property type="match status" value="1"/>
</dbReference>
<dbReference type="SUPFAM" id="SSF54001">
    <property type="entry name" value="Cysteine proteinases"/>
    <property type="match status" value="1"/>
</dbReference>
<dbReference type="SMART" id="SM00213">
    <property type="entry name" value="UBQ"/>
    <property type="match status" value="1"/>
</dbReference>
<dbReference type="InterPro" id="IPR000626">
    <property type="entry name" value="Ubiquitin-like_dom"/>
</dbReference>
<name>A0ABQ8F2L9_9FUNG</name>
<keyword evidence="2 6" id="KW-0645">Protease</keyword>
<dbReference type="Proteomes" id="UP001648503">
    <property type="component" value="Unassembled WGS sequence"/>
</dbReference>
<comment type="catalytic activity">
    <reaction evidence="1 6">
        <text>Thiol-dependent hydrolysis of ester, thioester, amide, peptide and isopeptide bonds formed by the C-terminal Gly of ubiquitin (a 76-residue protein attached to proteins as an intracellular targeting signal).</text>
        <dbReference type="EC" id="3.4.19.12"/>
    </reaction>
</comment>
<reference evidence="9 10" key="1">
    <citation type="submission" date="2021-02" db="EMBL/GenBank/DDBJ databases">
        <title>Variation within the Batrachochytrium salamandrivorans European outbreak.</title>
        <authorList>
            <person name="Kelly M."/>
            <person name="Pasmans F."/>
            <person name="Shea T.P."/>
            <person name="Munoz J.F."/>
            <person name="Carranza S."/>
            <person name="Cuomo C.A."/>
            <person name="Martel A."/>
        </authorList>
    </citation>
    <scope>NUCLEOTIDE SEQUENCE [LARGE SCALE GENOMIC DNA]</scope>
    <source>
        <strain evidence="9 10">AMFP18/2</strain>
    </source>
</reference>
<proteinExistence type="inferred from homology"/>
<dbReference type="PROSITE" id="PS50235">
    <property type="entry name" value="USP_3"/>
    <property type="match status" value="1"/>
</dbReference>
<dbReference type="PROSITE" id="PS00299">
    <property type="entry name" value="UBIQUITIN_1"/>
    <property type="match status" value="1"/>
</dbReference>
<gene>
    <name evidence="9" type="ORF">BASA50_009040</name>
</gene>
<dbReference type="CDD" id="cd16104">
    <property type="entry name" value="Ubl_USP14_like"/>
    <property type="match status" value="1"/>
</dbReference>
<keyword evidence="4 6" id="KW-0378">Hydrolase</keyword>
<feature type="domain" description="Ubiquitin-like" evidence="7">
    <location>
        <begin position="5"/>
        <end position="66"/>
    </location>
</feature>
<keyword evidence="3 6" id="KW-0833">Ubl conjugation pathway</keyword>
<dbReference type="InterPro" id="IPR018200">
    <property type="entry name" value="USP_CS"/>
</dbReference>
<dbReference type="InterPro" id="IPR001394">
    <property type="entry name" value="Peptidase_C19_UCH"/>
</dbReference>
<dbReference type="EC" id="3.4.19.12" evidence="6"/>
<evidence type="ECO:0000256" key="5">
    <source>
        <dbReference type="ARBA" id="ARBA00022807"/>
    </source>
</evidence>
<sequence>MSVTRNITVKWNGTKYPVEADLSQPGLVFKMQLFSLTGVAPERQKIMVKGGMLNDDVILESLGLKEMMGTVGELPKPPEKSTQFVEDMSDSQLAQAMKVPAGLVNLGNTCYMNATVQCLRAVPELLEAMAHIEKPSTSDPYLNLSISMRALLEDLDKSGDPIPPMVFLQSLRTVFPQFAEANAQGFMQQDAEECWGQIVQALNDKVPGLAISGEVEKGKRFIEQFMTTETIATTVCTEASSEPSTTTAESFNKLRVNIGSGVSTYLVSEIATSLVEKLEKNSPSLGRSAVYSKSSKITRLPQYLAINFVRFQWKAQERVKAKILKRVQFPFDLDMVPFCTSELQEKLAPAKQRLKEMSDKKADEKKLLKLAAMQPTVATPAAAVVGVDTDMGGPSTPSDPRKVHLDALRKLNVDERFINDPGMNPSGQYDLVAVLTHVGRAADSGHYIGWSKQQGSDNWWKFDDDRVSLVNEEDITKLEGGGDWHTAYICLYRSKQLE</sequence>
<accession>A0ABQ8F2L9</accession>
<dbReference type="InterPro" id="IPR044635">
    <property type="entry name" value="UBP14-like"/>
</dbReference>
<keyword evidence="5 6" id="KW-0788">Thiol protease</keyword>
<dbReference type="PROSITE" id="PS50053">
    <property type="entry name" value="UBIQUITIN_2"/>
    <property type="match status" value="1"/>
</dbReference>
<dbReference type="InterPro" id="IPR038765">
    <property type="entry name" value="Papain-like_cys_pep_sf"/>
</dbReference>
<dbReference type="EMBL" id="JAFCIX010000418">
    <property type="protein sequence ID" value="KAH6591039.1"/>
    <property type="molecule type" value="Genomic_DNA"/>
</dbReference>
<evidence type="ECO:0000313" key="9">
    <source>
        <dbReference type="EMBL" id="KAH6591039.1"/>
    </source>
</evidence>
<comment type="caution">
    <text evidence="9">The sequence shown here is derived from an EMBL/GenBank/DDBJ whole genome shotgun (WGS) entry which is preliminary data.</text>
</comment>
<evidence type="ECO:0000256" key="1">
    <source>
        <dbReference type="ARBA" id="ARBA00000707"/>
    </source>
</evidence>
<evidence type="ECO:0000259" key="7">
    <source>
        <dbReference type="PROSITE" id="PS50053"/>
    </source>
</evidence>
<evidence type="ECO:0000256" key="6">
    <source>
        <dbReference type="RuleBase" id="RU366025"/>
    </source>
</evidence>
<dbReference type="InterPro" id="IPR029071">
    <property type="entry name" value="Ubiquitin-like_domsf"/>
</dbReference>
<evidence type="ECO:0000256" key="3">
    <source>
        <dbReference type="ARBA" id="ARBA00022786"/>
    </source>
</evidence>
<organism evidence="9 10">
    <name type="scientific">Batrachochytrium salamandrivorans</name>
    <dbReference type="NCBI Taxonomy" id="1357716"/>
    <lineage>
        <taxon>Eukaryota</taxon>
        <taxon>Fungi</taxon>
        <taxon>Fungi incertae sedis</taxon>
        <taxon>Chytridiomycota</taxon>
        <taxon>Chytridiomycota incertae sedis</taxon>
        <taxon>Chytridiomycetes</taxon>
        <taxon>Rhizophydiales</taxon>
        <taxon>Rhizophydiales incertae sedis</taxon>
        <taxon>Batrachochytrium</taxon>
    </lineage>
</organism>
<evidence type="ECO:0000313" key="10">
    <source>
        <dbReference type="Proteomes" id="UP001648503"/>
    </source>
</evidence>
<evidence type="ECO:0000256" key="2">
    <source>
        <dbReference type="ARBA" id="ARBA00022670"/>
    </source>
</evidence>
<dbReference type="Pfam" id="PF00443">
    <property type="entry name" value="UCH"/>
    <property type="match status" value="1"/>
</dbReference>
<dbReference type="PANTHER" id="PTHR43982">
    <property type="entry name" value="UBIQUITIN CARBOXYL-TERMINAL HYDROLASE"/>
    <property type="match status" value="1"/>
</dbReference>
<dbReference type="InterPro" id="IPR028889">
    <property type="entry name" value="USP"/>
</dbReference>
<dbReference type="Gene3D" id="3.90.70.10">
    <property type="entry name" value="Cysteine proteinases"/>
    <property type="match status" value="1"/>
</dbReference>
<dbReference type="SUPFAM" id="SSF54236">
    <property type="entry name" value="Ubiquitin-like"/>
    <property type="match status" value="1"/>
</dbReference>
<comment type="similarity">
    <text evidence="6">Belongs to the peptidase C19 family.</text>
</comment>
<dbReference type="PROSITE" id="PS00972">
    <property type="entry name" value="USP_1"/>
    <property type="match status" value="1"/>
</dbReference>